<dbReference type="Pfam" id="PF19040">
    <property type="entry name" value="SGNH"/>
    <property type="match status" value="1"/>
</dbReference>
<feature type="transmembrane region" description="Helical" evidence="1">
    <location>
        <begin position="207"/>
        <end position="226"/>
    </location>
</feature>
<protein>
    <submittedName>
        <fullName evidence="4">O-antigen acetylase</fullName>
    </submittedName>
</protein>
<feature type="transmembrane region" description="Helical" evidence="1">
    <location>
        <begin position="177"/>
        <end position="195"/>
    </location>
</feature>
<proteinExistence type="predicted"/>
<dbReference type="PANTHER" id="PTHR23028:SF53">
    <property type="entry name" value="ACYL_TRANSF_3 DOMAIN-CONTAINING PROTEIN"/>
    <property type="match status" value="1"/>
</dbReference>
<dbReference type="InterPro" id="IPR043968">
    <property type="entry name" value="SGNH"/>
</dbReference>
<keyword evidence="1" id="KW-1133">Transmembrane helix</keyword>
<reference evidence="4" key="1">
    <citation type="submission" date="2018-06" db="EMBL/GenBank/DDBJ databases">
        <authorList>
            <person name="Zhirakovskaya E."/>
        </authorList>
    </citation>
    <scope>NUCLEOTIDE SEQUENCE</scope>
</reference>
<evidence type="ECO:0000256" key="1">
    <source>
        <dbReference type="SAM" id="Phobius"/>
    </source>
</evidence>
<evidence type="ECO:0000313" key="4">
    <source>
        <dbReference type="EMBL" id="VAW53815.1"/>
    </source>
</evidence>
<gene>
    <name evidence="4" type="ORF">MNBD_GAMMA05-1274</name>
</gene>
<feature type="domain" description="Acyltransferase 3" evidence="2">
    <location>
        <begin position="12"/>
        <end position="347"/>
    </location>
</feature>
<dbReference type="EMBL" id="UOFE01000035">
    <property type="protein sequence ID" value="VAW53815.1"/>
    <property type="molecule type" value="Genomic_DNA"/>
</dbReference>
<feature type="transmembrane region" description="Helical" evidence="1">
    <location>
        <begin position="361"/>
        <end position="382"/>
    </location>
</feature>
<dbReference type="InterPro" id="IPR050879">
    <property type="entry name" value="Acyltransferase_3"/>
</dbReference>
<dbReference type="Pfam" id="PF01757">
    <property type="entry name" value="Acyl_transf_3"/>
    <property type="match status" value="1"/>
</dbReference>
<feature type="transmembrane region" description="Helical" evidence="1">
    <location>
        <begin position="293"/>
        <end position="314"/>
    </location>
</feature>
<dbReference type="GO" id="GO:0016747">
    <property type="term" value="F:acyltransferase activity, transferring groups other than amino-acyl groups"/>
    <property type="evidence" value="ECO:0007669"/>
    <property type="project" value="InterPro"/>
</dbReference>
<dbReference type="GO" id="GO:0016020">
    <property type="term" value="C:membrane"/>
    <property type="evidence" value="ECO:0007669"/>
    <property type="project" value="TreeGrafter"/>
</dbReference>
<organism evidence="4">
    <name type="scientific">hydrothermal vent metagenome</name>
    <dbReference type="NCBI Taxonomy" id="652676"/>
    <lineage>
        <taxon>unclassified sequences</taxon>
        <taxon>metagenomes</taxon>
        <taxon>ecological metagenomes</taxon>
    </lineage>
</organism>
<feature type="transmembrane region" description="Helical" evidence="1">
    <location>
        <begin position="262"/>
        <end position="281"/>
    </location>
</feature>
<feature type="transmembrane region" description="Helical" evidence="1">
    <location>
        <begin position="78"/>
        <end position="99"/>
    </location>
</feature>
<feature type="transmembrane region" description="Helical" evidence="1">
    <location>
        <begin position="7"/>
        <end position="28"/>
    </location>
</feature>
<feature type="transmembrane region" description="Helical" evidence="1">
    <location>
        <begin position="34"/>
        <end position="57"/>
    </location>
</feature>
<dbReference type="AlphaFoldDB" id="A0A3B0WD86"/>
<evidence type="ECO:0000259" key="2">
    <source>
        <dbReference type="Pfam" id="PF01757"/>
    </source>
</evidence>
<feature type="domain" description="SGNH" evidence="3">
    <location>
        <begin position="417"/>
        <end position="655"/>
    </location>
</feature>
<name>A0A3B0WD86_9ZZZZ</name>
<dbReference type="InterPro" id="IPR002656">
    <property type="entry name" value="Acyl_transf_3_dom"/>
</dbReference>
<dbReference type="PANTHER" id="PTHR23028">
    <property type="entry name" value="ACETYLTRANSFERASE"/>
    <property type="match status" value="1"/>
</dbReference>
<sequence>MGKTNNTFTYISGIDGLRAIAVLAVMLFHINPALLPGGFSGVDIFFVISGYVISASLTRNPNSDFFKFTLSFYAKRAVRILPALIACLLITGIITTLFVPESWLSSTTKKTGLFAYLGLSNYALVWYNDGYFSPRVDFNPYTHTWSLAVEEQFYVFFPLILFIWMKYRERKNLLGATAKWLLSGLLILSLVYAYYETTKDPSRAYYLLPSRFWELASGALLFKLHTHNKFLPSSENRARLFLFAGLIFTTLGLIYADKSAFPFPWAILPVIGTVFLISGVLSDHTNKPLIQKTLEGSIFVYIGKISYSLYLWHWPVNVLFRWTIGLDTLFVQCLAIALSFTLAIVSYYLVETPIRKSKFSLSRPGWMIITVGVFALVASYQFSKFTYNTQPTISLSVTKDKQIWYPHDWAVEFDAKETQPFAGRQIFVIGDSHTGAYSTMLKKLSDEQGVKVMKFSNGGCGIANLLKPVMVNNSHCNDLIDKQLNTIESTTVPGDILFLASLRMNRFGDQWASFSEKQVYDEQFGNKAIAERKLALDETTRLMRRFEKLKMHIVIDAPKPIFKSPPFRCSDWFNSTNPICEPGFTIKRDVLLLHRQPVMNSLQLLTNDFPDLIIWDPFPLLCATEVCSAFDIKKPLFFDGDHLSAYGNRVLYPSFLSMIETIWLPKSNN</sequence>
<accession>A0A3B0WD86</accession>
<keyword evidence="1" id="KW-0472">Membrane</keyword>
<dbReference type="GO" id="GO:0000271">
    <property type="term" value="P:polysaccharide biosynthetic process"/>
    <property type="evidence" value="ECO:0007669"/>
    <property type="project" value="TreeGrafter"/>
</dbReference>
<feature type="transmembrane region" description="Helical" evidence="1">
    <location>
        <begin position="145"/>
        <end position="165"/>
    </location>
</feature>
<evidence type="ECO:0000259" key="3">
    <source>
        <dbReference type="Pfam" id="PF19040"/>
    </source>
</evidence>
<feature type="transmembrane region" description="Helical" evidence="1">
    <location>
        <begin position="238"/>
        <end position="256"/>
    </location>
</feature>
<feature type="transmembrane region" description="Helical" evidence="1">
    <location>
        <begin position="329"/>
        <end position="349"/>
    </location>
</feature>
<keyword evidence="1" id="KW-0812">Transmembrane</keyword>